<protein>
    <submittedName>
        <fullName evidence="1">Minichromosome maintenance protein 5</fullName>
        <ecNumber evidence="1">3.6.4.12</ecNumber>
    </submittedName>
</protein>
<evidence type="ECO:0000313" key="1">
    <source>
        <dbReference type="EMBL" id="KAK8204403.1"/>
    </source>
</evidence>
<accession>A0ACC3SAC9</accession>
<keyword evidence="1" id="KW-0378">Hydrolase</keyword>
<evidence type="ECO:0000313" key="2">
    <source>
        <dbReference type="Proteomes" id="UP001320706"/>
    </source>
</evidence>
<dbReference type="Proteomes" id="UP001320706">
    <property type="component" value="Unassembled WGS sequence"/>
</dbReference>
<gene>
    <name evidence="1" type="primary">MCM5_1</name>
    <name evidence="1" type="ORF">M8818_005132</name>
</gene>
<comment type="caution">
    <text evidence="1">The sequence shown here is derived from an EMBL/GenBank/DDBJ whole genome shotgun (WGS) entry which is preliminary data.</text>
</comment>
<name>A0ACC3SAC9_9PEZI</name>
<organism evidence="1 2">
    <name type="scientific">Zalaria obscura</name>
    <dbReference type="NCBI Taxonomy" id="2024903"/>
    <lineage>
        <taxon>Eukaryota</taxon>
        <taxon>Fungi</taxon>
        <taxon>Dikarya</taxon>
        <taxon>Ascomycota</taxon>
        <taxon>Pezizomycotina</taxon>
        <taxon>Dothideomycetes</taxon>
        <taxon>Dothideomycetidae</taxon>
        <taxon>Dothideales</taxon>
        <taxon>Zalariaceae</taxon>
        <taxon>Zalaria</taxon>
    </lineage>
</organism>
<reference evidence="1" key="1">
    <citation type="submission" date="2024-02" db="EMBL/GenBank/DDBJ databases">
        <title>Metagenome Assembled Genome of Zalaria obscura JY119.</title>
        <authorList>
            <person name="Vighnesh L."/>
            <person name="Jagadeeshwari U."/>
            <person name="Venkata Ramana C."/>
            <person name="Sasikala C."/>
        </authorList>
    </citation>
    <scope>NUCLEOTIDE SEQUENCE</scope>
    <source>
        <strain evidence="1">JY119</strain>
    </source>
</reference>
<keyword evidence="2" id="KW-1185">Reference proteome</keyword>
<dbReference type="EMBL" id="JAMKPW020000027">
    <property type="protein sequence ID" value="KAK8204403.1"/>
    <property type="molecule type" value="Genomic_DNA"/>
</dbReference>
<sequence>MVDVKTAPPALTALTAFTASTASTASATSTASTAFTVNDLAFMRWLIANGADVNAQSRNDESVLSIALHEGEMDVRANQSEGAELVDYIPSTKGADVTPELPKQQQRFGLVAHAATAIHSHTLGAGKNGDSLNRAGDIKSELVIPIMLRQVHSLVRITEAQARLTLSPIVTEGHVDEAVRLFLGSMMDAVLSQSGAPSHFWKVAMKIYELTGSPSSLSFCAATPVSEEIPLLGEQESGQKGDSGEA</sequence>
<dbReference type="EC" id="3.6.4.12" evidence="1"/>
<proteinExistence type="predicted"/>